<evidence type="ECO:0000256" key="2">
    <source>
        <dbReference type="SAM" id="Phobius"/>
    </source>
</evidence>
<feature type="transmembrane region" description="Helical" evidence="2">
    <location>
        <begin position="360"/>
        <end position="384"/>
    </location>
</feature>
<name>A0A0D7B011_9AGAR</name>
<dbReference type="OrthoDB" id="3068171at2759"/>
<evidence type="ECO:0000313" key="4">
    <source>
        <dbReference type="Proteomes" id="UP000054007"/>
    </source>
</evidence>
<feature type="compositionally biased region" description="Polar residues" evidence="1">
    <location>
        <begin position="337"/>
        <end position="346"/>
    </location>
</feature>
<dbReference type="AlphaFoldDB" id="A0A0D7B011"/>
<keyword evidence="4" id="KW-1185">Reference proteome</keyword>
<feature type="region of interest" description="Disordered" evidence="1">
    <location>
        <begin position="337"/>
        <end position="357"/>
    </location>
</feature>
<organism evidence="3 4">
    <name type="scientific">Cylindrobasidium torrendii FP15055 ss-10</name>
    <dbReference type="NCBI Taxonomy" id="1314674"/>
    <lineage>
        <taxon>Eukaryota</taxon>
        <taxon>Fungi</taxon>
        <taxon>Dikarya</taxon>
        <taxon>Basidiomycota</taxon>
        <taxon>Agaricomycotina</taxon>
        <taxon>Agaricomycetes</taxon>
        <taxon>Agaricomycetidae</taxon>
        <taxon>Agaricales</taxon>
        <taxon>Marasmiineae</taxon>
        <taxon>Physalacriaceae</taxon>
        <taxon>Cylindrobasidium</taxon>
    </lineage>
</organism>
<evidence type="ECO:0008006" key="5">
    <source>
        <dbReference type="Google" id="ProtNLM"/>
    </source>
</evidence>
<accession>A0A0D7B011</accession>
<gene>
    <name evidence="3" type="ORF">CYLTODRAFT_413655</name>
</gene>
<keyword evidence="2" id="KW-1133">Transmembrane helix</keyword>
<dbReference type="EMBL" id="KN880661">
    <property type="protein sequence ID" value="KIY63963.1"/>
    <property type="molecule type" value="Genomic_DNA"/>
</dbReference>
<keyword evidence="2" id="KW-0812">Transmembrane</keyword>
<protein>
    <recommendedName>
        <fullName evidence="5">Glycoside hydrolase family 76 protein</fullName>
    </recommendedName>
</protein>
<sequence length="413" mass="44538">MYREAEDYKTAVNDFWARKNTNEESEQKPVRLPRLQEEVLNDYVLFSSQIECIDAMRAYDAYKSSDAIQFAQAAWNYGRRYTISSEDASRGKIGTKAISILRDCADTNSLKTMAETVAGGTFSISDTDDSIIQGSSTAKFFTYVRQVRQLENTSLNGKAASPAICGTRRKIKPTSGNGKGGINAAANGTDCASDVYGTTDLQIMQAGVFIEGLAVLPADAEVRGEAVKSWQRMLVDTIITTNKACTQPSGIFSRTDTKGDNNLAYGLGALYFRMADATVRNYIAKYLAVQYNAVTKLAANGNIYSGSWGGPRPTSYDHWNQTVAVYALVNGALTVRPSASPSNGTTPEPPSNDSKGHTSLIGPLVGGIVGGLALLSIVGLCIFLRRRRAIKNSELAIEDEHSPDNGVLKEAAS</sequence>
<keyword evidence="2" id="KW-0472">Membrane</keyword>
<proteinExistence type="predicted"/>
<evidence type="ECO:0000313" key="3">
    <source>
        <dbReference type="EMBL" id="KIY63963.1"/>
    </source>
</evidence>
<dbReference type="Proteomes" id="UP000054007">
    <property type="component" value="Unassembled WGS sequence"/>
</dbReference>
<reference evidence="3 4" key="1">
    <citation type="journal article" date="2015" name="Fungal Genet. Biol.">
        <title>Evolution of novel wood decay mechanisms in Agaricales revealed by the genome sequences of Fistulina hepatica and Cylindrobasidium torrendii.</title>
        <authorList>
            <person name="Floudas D."/>
            <person name="Held B.W."/>
            <person name="Riley R."/>
            <person name="Nagy L.G."/>
            <person name="Koehler G."/>
            <person name="Ransdell A.S."/>
            <person name="Younus H."/>
            <person name="Chow J."/>
            <person name="Chiniquy J."/>
            <person name="Lipzen A."/>
            <person name="Tritt A."/>
            <person name="Sun H."/>
            <person name="Haridas S."/>
            <person name="LaButti K."/>
            <person name="Ohm R.A."/>
            <person name="Kues U."/>
            <person name="Blanchette R.A."/>
            <person name="Grigoriev I.V."/>
            <person name="Minto R.E."/>
            <person name="Hibbett D.S."/>
        </authorList>
    </citation>
    <scope>NUCLEOTIDE SEQUENCE [LARGE SCALE GENOMIC DNA]</scope>
    <source>
        <strain evidence="3 4">FP15055 ss-10</strain>
    </source>
</reference>
<evidence type="ECO:0000256" key="1">
    <source>
        <dbReference type="SAM" id="MobiDB-lite"/>
    </source>
</evidence>
<dbReference type="STRING" id="1314674.A0A0D7B011"/>
<dbReference type="CDD" id="cd12087">
    <property type="entry name" value="TM_EGFR-like"/>
    <property type="match status" value="1"/>
</dbReference>